<dbReference type="Proteomes" id="UP000444960">
    <property type="component" value="Unassembled WGS sequence"/>
</dbReference>
<accession>A0A7I9V7U2</accession>
<feature type="region of interest" description="Disordered" evidence="1">
    <location>
        <begin position="43"/>
        <end position="70"/>
    </location>
</feature>
<keyword evidence="3" id="KW-1185">Reference proteome</keyword>
<reference evidence="3" key="1">
    <citation type="submission" date="2019-06" db="EMBL/GenBank/DDBJ databases">
        <title>Gordonia isolated from sludge of a wastewater treatment plant.</title>
        <authorList>
            <person name="Tamura T."/>
            <person name="Aoyama K."/>
            <person name="Kang Y."/>
            <person name="Saito S."/>
            <person name="Akiyama N."/>
            <person name="Yazawa K."/>
            <person name="Gonoi T."/>
            <person name="Mikami Y."/>
        </authorList>
    </citation>
    <scope>NUCLEOTIDE SEQUENCE [LARGE SCALE GENOMIC DNA]</scope>
    <source>
        <strain evidence="3">NBRC 107696</strain>
    </source>
</reference>
<evidence type="ECO:0000313" key="3">
    <source>
        <dbReference type="Proteomes" id="UP000444960"/>
    </source>
</evidence>
<evidence type="ECO:0000256" key="1">
    <source>
        <dbReference type="SAM" id="MobiDB-lite"/>
    </source>
</evidence>
<organism evidence="2 3">
    <name type="scientific">Gordonia spumicola</name>
    <dbReference type="NCBI Taxonomy" id="589161"/>
    <lineage>
        <taxon>Bacteria</taxon>
        <taxon>Bacillati</taxon>
        <taxon>Actinomycetota</taxon>
        <taxon>Actinomycetes</taxon>
        <taxon>Mycobacteriales</taxon>
        <taxon>Gordoniaceae</taxon>
        <taxon>Gordonia</taxon>
    </lineage>
</organism>
<sequence length="70" mass="7854">MPNVDGMTETLYCPKCHARVEADDDRRLVRHYHRIASGAMRKCPGKIGSPDRPDVIRVVGGGLPGQKRRR</sequence>
<evidence type="ECO:0000313" key="2">
    <source>
        <dbReference type="EMBL" id="GEE01456.1"/>
    </source>
</evidence>
<comment type="caution">
    <text evidence="2">The sequence shown here is derived from an EMBL/GenBank/DDBJ whole genome shotgun (WGS) entry which is preliminary data.</text>
</comment>
<dbReference type="AlphaFoldDB" id="A0A7I9V7U2"/>
<proteinExistence type="predicted"/>
<gene>
    <name evidence="2" type="ORF">nbrc107696_19020</name>
</gene>
<dbReference type="EMBL" id="BJOV01000003">
    <property type="protein sequence ID" value="GEE01456.1"/>
    <property type="molecule type" value="Genomic_DNA"/>
</dbReference>
<name>A0A7I9V7U2_9ACTN</name>
<protein>
    <submittedName>
        <fullName evidence="2">Uncharacterized protein</fullName>
    </submittedName>
</protein>